<keyword evidence="5 6" id="KW-0238">DNA-binding</keyword>
<name>A0A0R3RPE5_9BILA</name>
<evidence type="ECO:0000256" key="1">
    <source>
        <dbReference type="ARBA" id="ARBA00006271"/>
    </source>
</evidence>
<evidence type="ECO:0000259" key="10">
    <source>
        <dbReference type="PROSITE" id="PS00486"/>
    </source>
</evidence>
<dbReference type="Pfam" id="PF05192">
    <property type="entry name" value="MutS_III"/>
    <property type="match status" value="1"/>
</dbReference>
<evidence type="ECO:0000256" key="6">
    <source>
        <dbReference type="PIRNR" id="PIRNR037677"/>
    </source>
</evidence>
<evidence type="ECO:0000256" key="9">
    <source>
        <dbReference type="SAM" id="MobiDB-lite"/>
    </source>
</evidence>
<keyword evidence="8" id="KW-0175">Coiled coil</keyword>
<keyword evidence="11" id="KW-1185">Reference proteome</keyword>
<dbReference type="GO" id="GO:0006298">
    <property type="term" value="P:mismatch repair"/>
    <property type="evidence" value="ECO:0007669"/>
    <property type="project" value="InterPro"/>
</dbReference>
<evidence type="ECO:0000256" key="3">
    <source>
        <dbReference type="ARBA" id="ARBA00022763"/>
    </source>
</evidence>
<dbReference type="InterPro" id="IPR007696">
    <property type="entry name" value="DNA_mismatch_repair_MutS_core"/>
</dbReference>
<dbReference type="InterPro" id="IPR027417">
    <property type="entry name" value="P-loop_NTPase"/>
</dbReference>
<dbReference type="Gene3D" id="1.10.1420.10">
    <property type="match status" value="2"/>
</dbReference>
<feature type="compositionally biased region" description="Basic and acidic residues" evidence="9">
    <location>
        <begin position="123"/>
        <end position="146"/>
    </location>
</feature>
<comment type="function">
    <text evidence="6 7">Component of the post-replicative DNA mismatch repair system (MMR).</text>
</comment>
<dbReference type="InterPro" id="IPR000432">
    <property type="entry name" value="DNA_mismatch_repair_MutS_C"/>
</dbReference>
<keyword evidence="3 6" id="KW-0227">DNA damage</keyword>
<dbReference type="InterPro" id="IPR045076">
    <property type="entry name" value="MutS"/>
</dbReference>
<evidence type="ECO:0000256" key="7">
    <source>
        <dbReference type="RuleBase" id="RU003756"/>
    </source>
</evidence>
<dbReference type="SUPFAM" id="SSF55271">
    <property type="entry name" value="DNA repair protein MutS, domain I"/>
    <property type="match status" value="1"/>
</dbReference>
<dbReference type="InterPro" id="IPR007861">
    <property type="entry name" value="DNA_mismatch_repair_MutS_clamp"/>
</dbReference>
<dbReference type="Pfam" id="PF00488">
    <property type="entry name" value="MutS_V"/>
    <property type="match status" value="1"/>
</dbReference>
<evidence type="ECO:0000256" key="8">
    <source>
        <dbReference type="SAM" id="Coils"/>
    </source>
</evidence>
<feature type="compositionally biased region" description="Basic and acidic residues" evidence="9">
    <location>
        <begin position="79"/>
        <end position="91"/>
    </location>
</feature>
<dbReference type="SUPFAM" id="SSF52540">
    <property type="entry name" value="P-loop containing nucleoside triphosphate hydrolases"/>
    <property type="match status" value="1"/>
</dbReference>
<feature type="domain" description="DNA mismatch repair proteins mutS family" evidence="10">
    <location>
        <begin position="1080"/>
        <end position="1096"/>
    </location>
</feature>
<feature type="coiled-coil region" evidence="8">
    <location>
        <begin position="881"/>
        <end position="908"/>
    </location>
</feature>
<dbReference type="Pfam" id="PF05190">
    <property type="entry name" value="MutS_IV"/>
    <property type="match status" value="1"/>
</dbReference>
<feature type="region of interest" description="Disordered" evidence="9">
    <location>
        <begin position="42"/>
        <end position="146"/>
    </location>
</feature>
<evidence type="ECO:0000313" key="11">
    <source>
        <dbReference type="Proteomes" id="UP000050640"/>
    </source>
</evidence>
<dbReference type="InterPro" id="IPR036678">
    <property type="entry name" value="MutS_con_dom_sf"/>
</dbReference>
<dbReference type="GO" id="GO:0030983">
    <property type="term" value="F:mismatched DNA binding"/>
    <property type="evidence" value="ECO:0007669"/>
    <property type="project" value="UniProtKB-UniRule"/>
</dbReference>
<dbReference type="PROSITE" id="PS00486">
    <property type="entry name" value="DNA_MISMATCH_REPAIR_2"/>
    <property type="match status" value="1"/>
</dbReference>
<reference evidence="12" key="1">
    <citation type="submission" date="2017-02" db="UniProtKB">
        <authorList>
            <consortium name="WormBaseParasite"/>
        </authorList>
    </citation>
    <scope>IDENTIFICATION</scope>
</reference>
<dbReference type="FunFam" id="1.10.1420.10:FF:000005">
    <property type="entry name" value="DNA mismatch repair protein"/>
    <property type="match status" value="1"/>
</dbReference>
<dbReference type="SUPFAM" id="SSF53150">
    <property type="entry name" value="DNA repair protein MutS, domain II"/>
    <property type="match status" value="1"/>
</dbReference>
<keyword evidence="4 6" id="KW-0067">ATP-binding</keyword>
<feature type="compositionally biased region" description="Basic residues" evidence="9">
    <location>
        <begin position="107"/>
        <end position="116"/>
    </location>
</feature>
<dbReference type="AlphaFoldDB" id="A0A0R3RPE5"/>
<dbReference type="GO" id="GO:0032301">
    <property type="term" value="C:MutSalpha complex"/>
    <property type="evidence" value="ECO:0007669"/>
    <property type="project" value="TreeGrafter"/>
</dbReference>
<evidence type="ECO:0000313" key="12">
    <source>
        <dbReference type="WBParaSite" id="EEL_0000337301-mRNA-1"/>
    </source>
</evidence>
<dbReference type="GO" id="GO:0005524">
    <property type="term" value="F:ATP binding"/>
    <property type="evidence" value="ECO:0007669"/>
    <property type="project" value="UniProtKB-UniRule"/>
</dbReference>
<sequence length="1214" mass="137481">MNACLAILLRTKPPIDSLNAVTCLRTNSEVAMRKQSSLLSFFTRSPNPKSASQDGSIGNQTANLERITPLKISRMQKNVNEDDIRIEDATKSPHAKRPPNGEPSSVKKSRMKRRRVVVSSDSEDGHVELMDVKRSERSPRDIKRSPRDKLVTNGLLTQLQSPHRENIFSETSSVNESGPSKAYVNEMAVSFINSFRVTKQDSSIATSKLDCSANRDVSDETASTACLVTAPDIESVRFPHLDFDFLQPDRIRDADKRLRSHPDYCSRTLYVPEAFMKKQTPGHRQWWAAKSAYFDTILFFKVGKFYEMYHMDAVIGVENLNLNYMRGSFAHCGFPEVAYGRFADQLVNRGYKVARVEQTETPTQLESRNKIEKANDKVVRREVCNITTPGTRTYGVLDGNDEQSTVDVMDATARYLYAIAEKGAENVEYGVCFIDTTVGRFYIGCLSDGSNRSALRTLFSHYQPAQILYERGRVSASTMTVYNTTVSAVPKEALVPNKEFLTSEGTLKLLANDKYFGELYDKWPVVILDMMDKDSLTLKCRPAYDACISALGAVIWYLKRCFIDVDMISMRRFELCKPMNLMGPVPLDEEQAEVGVQYWSGRRLILDSLALKHLNIIPPIASVKKLSSHDPITAKYTLYNVINKCATPAGKRLLRQWICAPVCDREILCSRQDAIEWLSETKLKGFIDKAMERLRKVPDLERLVQKIHTLGLKYRAEEHPDSRAQMFETMRYNKRKIRDLIRALEGFERVQDLRLEFMKNFGESQKTIPSLLERCFGYRFPDISNDLEHFKNAFNRDKAQEEGIIVPEKGVIKEYDDAICDVKKCIHELDSYLNIIRKQLHCSNISFFGSGRSRYQLEIPEAIAMDLGHEFELKSSRKGYKRMVTDELVNLVKNLDEAENQLDILRRDIMRRVFADFGDRSMKWTMVVERMATFDVLLSLTRYGQDCGLNVCRPQFVYDSKLPVLEIKSGYHPSLAAIAASGSTFTYIPNSVLLGGDESSTILLTGPNMGGKSTLMRQVGVLVVLAQIGSFVPADEMKLSPVDRIFTRMGASDRITAGQSTFYVELYETNLILRNATRHSLVIMDELGRGTSTYDGTAIAYAVLLDVATRLNCRSFFSTHYHSLCKAVENVGNIKAAHMACIVENENDEDPTMENVTFLYTLTDGICPKSYGFFAAKISGLRKEVIRAAFAASRRLDEKKYIRNAGWNCTTCTE</sequence>
<dbReference type="Proteomes" id="UP000050640">
    <property type="component" value="Unplaced"/>
</dbReference>
<dbReference type="SMART" id="SM00533">
    <property type="entry name" value="MUTSd"/>
    <property type="match status" value="1"/>
</dbReference>
<organism evidence="11 12">
    <name type="scientific">Elaeophora elaphi</name>
    <dbReference type="NCBI Taxonomy" id="1147741"/>
    <lineage>
        <taxon>Eukaryota</taxon>
        <taxon>Metazoa</taxon>
        <taxon>Ecdysozoa</taxon>
        <taxon>Nematoda</taxon>
        <taxon>Chromadorea</taxon>
        <taxon>Rhabditida</taxon>
        <taxon>Spirurina</taxon>
        <taxon>Spiruromorpha</taxon>
        <taxon>Filarioidea</taxon>
        <taxon>Onchocercidae</taxon>
        <taxon>Elaeophora</taxon>
    </lineage>
</organism>
<dbReference type="InterPro" id="IPR016151">
    <property type="entry name" value="DNA_mismatch_repair_MutS_N"/>
</dbReference>
<protein>
    <recommendedName>
        <fullName evidence="6">DNA mismatch repair protein</fullName>
    </recommendedName>
</protein>
<keyword evidence="2 6" id="KW-0547">Nucleotide-binding</keyword>
<dbReference type="SMART" id="SM00534">
    <property type="entry name" value="MUTSac"/>
    <property type="match status" value="1"/>
</dbReference>
<accession>A0A0R3RPE5</accession>
<keyword evidence="6 7" id="KW-0234">DNA repair</keyword>
<dbReference type="Gene3D" id="3.30.420.110">
    <property type="entry name" value="MutS, connector domain"/>
    <property type="match status" value="1"/>
</dbReference>
<evidence type="ECO:0000256" key="2">
    <source>
        <dbReference type="ARBA" id="ARBA00022741"/>
    </source>
</evidence>
<dbReference type="InterPro" id="IPR017261">
    <property type="entry name" value="DNA_mismatch_repair_MutS/MSH"/>
</dbReference>
<dbReference type="STRING" id="1147741.A0A0R3RPE5"/>
<dbReference type="WBParaSite" id="EEL_0000337301-mRNA-1">
    <property type="protein sequence ID" value="EEL_0000337301-mRNA-1"/>
    <property type="gene ID" value="EEL_0000337301"/>
</dbReference>
<dbReference type="Gene3D" id="3.40.1170.10">
    <property type="entry name" value="DNA repair protein MutS, domain I"/>
    <property type="match status" value="1"/>
</dbReference>
<dbReference type="InterPro" id="IPR007860">
    <property type="entry name" value="DNA_mmatch_repair_MutS_con_dom"/>
</dbReference>
<dbReference type="SUPFAM" id="SSF48334">
    <property type="entry name" value="DNA repair protein MutS, domain III"/>
    <property type="match status" value="1"/>
</dbReference>
<evidence type="ECO:0000256" key="4">
    <source>
        <dbReference type="ARBA" id="ARBA00022840"/>
    </source>
</evidence>
<feature type="compositionally biased region" description="Polar residues" evidence="9">
    <location>
        <begin position="42"/>
        <end position="63"/>
    </location>
</feature>
<dbReference type="FunFam" id="3.40.1170.10:FF:000002">
    <property type="entry name" value="DNA mismatch repair protein"/>
    <property type="match status" value="1"/>
</dbReference>
<dbReference type="PANTHER" id="PTHR11361">
    <property type="entry name" value="DNA MISMATCH REPAIR PROTEIN MUTS FAMILY MEMBER"/>
    <property type="match status" value="1"/>
</dbReference>
<dbReference type="InterPro" id="IPR036187">
    <property type="entry name" value="DNA_mismatch_repair_MutS_sf"/>
</dbReference>
<evidence type="ECO:0000256" key="5">
    <source>
        <dbReference type="ARBA" id="ARBA00023125"/>
    </source>
</evidence>
<comment type="similarity">
    <text evidence="1 6 7">Belongs to the DNA mismatch repair MutS family.</text>
</comment>
<proteinExistence type="inferred from homology"/>
<dbReference type="InterPro" id="IPR007695">
    <property type="entry name" value="DNA_mismatch_repair_MutS-lik_N"/>
</dbReference>
<dbReference type="Pfam" id="PF05188">
    <property type="entry name" value="MutS_II"/>
    <property type="match status" value="1"/>
</dbReference>
<dbReference type="Gene3D" id="3.40.50.300">
    <property type="entry name" value="P-loop containing nucleotide triphosphate hydrolases"/>
    <property type="match status" value="1"/>
</dbReference>
<dbReference type="PANTHER" id="PTHR11361:SF148">
    <property type="entry name" value="DNA MISMATCH REPAIR PROTEIN MSH6"/>
    <property type="match status" value="1"/>
</dbReference>
<dbReference type="Pfam" id="PF01624">
    <property type="entry name" value="MutS_I"/>
    <property type="match status" value="1"/>
</dbReference>
<dbReference type="GO" id="GO:0140664">
    <property type="term" value="F:ATP-dependent DNA damage sensor activity"/>
    <property type="evidence" value="ECO:0007669"/>
    <property type="project" value="InterPro"/>
</dbReference>
<dbReference type="PIRSF" id="PIRSF037677">
    <property type="entry name" value="DNA_mis_repair_Msh6"/>
    <property type="match status" value="1"/>
</dbReference>